<keyword evidence="4 10" id="KW-0812">Transmembrane</keyword>
<comment type="subunit">
    <text evidence="10">Probably interacts with PlsX.</text>
</comment>
<name>A0A9X1AJC8_9SPHN</name>
<comment type="function">
    <text evidence="10">Catalyzes the transfer of an acyl group from acyl-phosphate (acyl-PO(4)) to glycerol-3-phosphate (G3P) to form lysophosphatidic acid (LPA). This enzyme utilizes acyl-phosphate as fatty acyl donor, but not acyl-CoA or acyl-ACP.</text>
</comment>
<dbReference type="Pfam" id="PF02660">
    <property type="entry name" value="G3P_acyltransf"/>
    <property type="match status" value="1"/>
</dbReference>
<comment type="caution">
    <text evidence="11">The sequence shown here is derived from an EMBL/GenBank/DDBJ whole genome shotgun (WGS) entry which is preliminary data.</text>
</comment>
<comment type="pathway">
    <text evidence="10">Lipid metabolism; phospholipid metabolism.</text>
</comment>
<evidence type="ECO:0000256" key="6">
    <source>
        <dbReference type="ARBA" id="ARBA00023098"/>
    </source>
</evidence>
<evidence type="ECO:0000256" key="3">
    <source>
        <dbReference type="ARBA" id="ARBA00022679"/>
    </source>
</evidence>
<dbReference type="PANTHER" id="PTHR30309">
    <property type="entry name" value="INNER MEMBRANE PROTEIN YGIH"/>
    <property type="match status" value="1"/>
</dbReference>
<dbReference type="EMBL" id="JAHGAW010000001">
    <property type="protein sequence ID" value="MBT2185385.1"/>
    <property type="molecule type" value="Genomic_DNA"/>
</dbReference>
<keyword evidence="3 10" id="KW-0808">Transferase</keyword>
<dbReference type="NCBIfam" id="TIGR00023">
    <property type="entry name" value="glycerol-3-phosphate 1-O-acyltransferase PlsY"/>
    <property type="match status" value="1"/>
</dbReference>
<sequence>MGWNGPAASRHDRDLSGLATIAKAAQQGPLATWEDDFVEWQLPALIAAIGYLLGSIPFGIVLTRLAGAGDLRAIGSGSIGATNVLRTGRKELAAATLMLDGAKGALAVLIGSRLLPDNGGAICGVLAFVGHCYPIWLGFKGGKGVATMLGVTLALNWIIALIFAVVWLGAFGLSRISSVGGMSAAVSAPLAALMLGGPVVATPFAIMALIVVWRHRSNIARLLRGEEPRVGSSKEA</sequence>
<evidence type="ECO:0000256" key="5">
    <source>
        <dbReference type="ARBA" id="ARBA00022989"/>
    </source>
</evidence>
<dbReference type="PANTHER" id="PTHR30309:SF0">
    <property type="entry name" value="GLYCEROL-3-PHOSPHATE ACYLTRANSFERASE-RELATED"/>
    <property type="match status" value="1"/>
</dbReference>
<protein>
    <recommendedName>
        <fullName evidence="10">Glycerol-3-phosphate acyltransferase</fullName>
    </recommendedName>
    <alternativeName>
        <fullName evidence="10">Acyl-PO4 G3P acyltransferase</fullName>
    </alternativeName>
    <alternativeName>
        <fullName evidence="10">Acyl-phosphate--glycerol-3-phosphate acyltransferase</fullName>
    </alternativeName>
    <alternativeName>
        <fullName evidence="10">G3P acyltransferase</fullName>
        <shortName evidence="10">GPAT</shortName>
        <ecNumber evidence="10">2.3.1.275</ecNumber>
    </alternativeName>
    <alternativeName>
        <fullName evidence="10">Lysophosphatidic acid synthase</fullName>
        <shortName evidence="10">LPA synthase</shortName>
    </alternativeName>
</protein>
<keyword evidence="2 10" id="KW-0444">Lipid biosynthesis</keyword>
<evidence type="ECO:0000256" key="4">
    <source>
        <dbReference type="ARBA" id="ARBA00022692"/>
    </source>
</evidence>
<accession>A0A9X1AJC8</accession>
<keyword evidence="12" id="KW-1185">Reference proteome</keyword>
<keyword evidence="8 10" id="KW-0594">Phospholipid biosynthesis</keyword>
<evidence type="ECO:0000313" key="12">
    <source>
        <dbReference type="Proteomes" id="UP001138757"/>
    </source>
</evidence>
<evidence type="ECO:0000256" key="7">
    <source>
        <dbReference type="ARBA" id="ARBA00023136"/>
    </source>
</evidence>
<gene>
    <name evidence="10 11" type="primary">plsY</name>
    <name evidence="11" type="ORF">KK488_00285</name>
</gene>
<dbReference type="GO" id="GO:0008654">
    <property type="term" value="P:phospholipid biosynthetic process"/>
    <property type="evidence" value="ECO:0007669"/>
    <property type="project" value="UniProtKB-UniRule"/>
</dbReference>
<comment type="similarity">
    <text evidence="10">Belongs to the PlsY family.</text>
</comment>
<dbReference type="Proteomes" id="UP001138757">
    <property type="component" value="Unassembled WGS sequence"/>
</dbReference>
<dbReference type="EC" id="2.3.1.275" evidence="10"/>
<dbReference type="HAMAP" id="MF_01043">
    <property type="entry name" value="PlsY"/>
    <property type="match status" value="1"/>
</dbReference>
<feature type="transmembrane region" description="Helical" evidence="10">
    <location>
        <begin position="40"/>
        <end position="62"/>
    </location>
</feature>
<keyword evidence="7 10" id="KW-0472">Membrane</keyword>
<keyword evidence="6 10" id="KW-0443">Lipid metabolism</keyword>
<reference evidence="11" key="1">
    <citation type="submission" date="2021-05" db="EMBL/GenBank/DDBJ databases">
        <title>Genome of Sphingobium sp. strain.</title>
        <authorList>
            <person name="Fan R."/>
        </authorList>
    </citation>
    <scope>NUCLEOTIDE SEQUENCE</scope>
    <source>
        <strain evidence="11">H33</strain>
    </source>
</reference>
<organism evidence="11 12">
    <name type="scientific">Sphingobium nicotianae</name>
    <dbReference type="NCBI Taxonomy" id="2782607"/>
    <lineage>
        <taxon>Bacteria</taxon>
        <taxon>Pseudomonadati</taxon>
        <taxon>Pseudomonadota</taxon>
        <taxon>Alphaproteobacteria</taxon>
        <taxon>Sphingomonadales</taxon>
        <taxon>Sphingomonadaceae</taxon>
        <taxon>Sphingobium</taxon>
    </lineage>
</organism>
<evidence type="ECO:0000256" key="8">
    <source>
        <dbReference type="ARBA" id="ARBA00023209"/>
    </source>
</evidence>
<dbReference type="GO" id="GO:0005886">
    <property type="term" value="C:plasma membrane"/>
    <property type="evidence" value="ECO:0007669"/>
    <property type="project" value="UniProtKB-SubCell"/>
</dbReference>
<evidence type="ECO:0000313" key="11">
    <source>
        <dbReference type="EMBL" id="MBT2185385.1"/>
    </source>
</evidence>
<keyword evidence="5 10" id="KW-1133">Transmembrane helix</keyword>
<comment type="catalytic activity">
    <reaction evidence="10">
        <text>an acyl phosphate + sn-glycerol 3-phosphate = a 1-acyl-sn-glycero-3-phosphate + phosphate</text>
        <dbReference type="Rhea" id="RHEA:34075"/>
        <dbReference type="ChEBI" id="CHEBI:43474"/>
        <dbReference type="ChEBI" id="CHEBI:57597"/>
        <dbReference type="ChEBI" id="CHEBI:57970"/>
        <dbReference type="ChEBI" id="CHEBI:59918"/>
        <dbReference type="EC" id="2.3.1.275"/>
    </reaction>
</comment>
<evidence type="ECO:0000256" key="9">
    <source>
        <dbReference type="ARBA" id="ARBA00023264"/>
    </source>
</evidence>
<keyword evidence="11" id="KW-0012">Acyltransferase</keyword>
<comment type="caution">
    <text evidence="10">Lacks conserved residue(s) required for the propagation of feature annotation.</text>
</comment>
<proteinExistence type="inferred from homology"/>
<evidence type="ECO:0000256" key="2">
    <source>
        <dbReference type="ARBA" id="ARBA00022516"/>
    </source>
</evidence>
<dbReference type="SMART" id="SM01207">
    <property type="entry name" value="G3P_acyltransf"/>
    <property type="match status" value="1"/>
</dbReference>
<feature type="transmembrane region" description="Helical" evidence="10">
    <location>
        <begin position="190"/>
        <end position="213"/>
    </location>
</feature>
<keyword evidence="1 10" id="KW-1003">Cell membrane</keyword>
<feature type="transmembrane region" description="Helical" evidence="10">
    <location>
        <begin position="146"/>
        <end position="170"/>
    </location>
</feature>
<evidence type="ECO:0000256" key="10">
    <source>
        <dbReference type="HAMAP-Rule" id="MF_01043"/>
    </source>
</evidence>
<evidence type="ECO:0000256" key="1">
    <source>
        <dbReference type="ARBA" id="ARBA00022475"/>
    </source>
</evidence>
<dbReference type="InterPro" id="IPR003811">
    <property type="entry name" value="G3P_acylTferase_PlsY"/>
</dbReference>
<comment type="subcellular location">
    <subcellularLocation>
        <location evidence="10">Cell membrane</location>
        <topology evidence="10">Multi-pass membrane protein</topology>
    </subcellularLocation>
</comment>
<keyword evidence="9 10" id="KW-1208">Phospholipid metabolism</keyword>
<dbReference type="AlphaFoldDB" id="A0A9X1AJC8"/>
<dbReference type="GO" id="GO:0043772">
    <property type="term" value="F:acyl-phosphate glycerol-3-phosphate acyltransferase activity"/>
    <property type="evidence" value="ECO:0007669"/>
    <property type="project" value="UniProtKB-UniRule"/>
</dbReference>